<keyword evidence="8" id="KW-0325">Glycoprotein</keyword>
<feature type="compositionally biased region" description="Acidic residues" evidence="10">
    <location>
        <begin position="168"/>
        <end position="177"/>
    </location>
</feature>
<organism evidence="13 14">
    <name type="scientific">Tegillarca granosa</name>
    <name type="common">Malaysian cockle</name>
    <name type="synonym">Anadara granosa</name>
    <dbReference type="NCBI Taxonomy" id="220873"/>
    <lineage>
        <taxon>Eukaryota</taxon>
        <taxon>Metazoa</taxon>
        <taxon>Spiralia</taxon>
        <taxon>Lophotrochozoa</taxon>
        <taxon>Mollusca</taxon>
        <taxon>Bivalvia</taxon>
        <taxon>Autobranchia</taxon>
        <taxon>Pteriomorphia</taxon>
        <taxon>Arcoida</taxon>
        <taxon>Arcoidea</taxon>
        <taxon>Arcidae</taxon>
        <taxon>Tegillarca</taxon>
    </lineage>
</organism>
<evidence type="ECO:0000256" key="6">
    <source>
        <dbReference type="ARBA" id="ARBA00022989"/>
    </source>
</evidence>
<dbReference type="InterPro" id="IPR039155">
    <property type="entry name" value="MLEC"/>
</dbReference>
<feature type="transmembrane region" description="Helical" evidence="11">
    <location>
        <begin position="206"/>
        <end position="225"/>
    </location>
</feature>
<sequence>MFTLIEGLLFRLGPILLSRKRNLFICLSLFSLFTQSLGIGDVIWAVNCGGEGHTDIHGIRYDADQLKIGIASDYGKTLMISRVVPQDNILYQTERYHTSTFGYEVPIKQDGDYVLVLKFCEVWFTSPNQKVSGEFDNPKINALYIMKGSIDDIPKLPPLPGAEPQKEVEEEEEEEDLTTYQNSKKVRKPSGPKVKDPYAADDTSTMLLPVFVAVGAFVPLLFCLCKL</sequence>
<evidence type="ECO:0000256" key="3">
    <source>
        <dbReference type="ARBA" id="ARBA00022692"/>
    </source>
</evidence>
<gene>
    <name evidence="13" type="ORF">KUTeg_010099</name>
</gene>
<dbReference type="PANTHER" id="PTHR13460:SF0">
    <property type="entry name" value="MALECTIN"/>
    <property type="match status" value="1"/>
</dbReference>
<keyword evidence="4" id="KW-0732">Signal</keyword>
<dbReference type="InterPro" id="IPR021720">
    <property type="entry name" value="Malectin_dom"/>
</dbReference>
<comment type="similarity">
    <text evidence="2">Belongs to the malectin family.</text>
</comment>
<keyword evidence="14" id="KW-1185">Reference proteome</keyword>
<accession>A0ABQ9F5T1</accession>
<dbReference type="EMBL" id="JARBDR010000440">
    <property type="protein sequence ID" value="KAJ8312726.1"/>
    <property type="molecule type" value="Genomic_DNA"/>
</dbReference>
<evidence type="ECO:0000313" key="13">
    <source>
        <dbReference type="EMBL" id="KAJ8312726.1"/>
    </source>
</evidence>
<dbReference type="Proteomes" id="UP001217089">
    <property type="component" value="Unassembled WGS sequence"/>
</dbReference>
<keyword evidence="9" id="KW-0119">Carbohydrate metabolism</keyword>
<evidence type="ECO:0000256" key="7">
    <source>
        <dbReference type="ARBA" id="ARBA00023136"/>
    </source>
</evidence>
<feature type="region of interest" description="Disordered" evidence="10">
    <location>
        <begin position="156"/>
        <end position="196"/>
    </location>
</feature>
<evidence type="ECO:0000313" key="14">
    <source>
        <dbReference type="Proteomes" id="UP001217089"/>
    </source>
</evidence>
<comment type="subcellular location">
    <subcellularLocation>
        <location evidence="1">Endoplasmic reticulum membrane</location>
        <topology evidence="1">Single-pass type I membrane protein</topology>
    </subcellularLocation>
</comment>
<keyword evidence="7 11" id="KW-0472">Membrane</keyword>
<evidence type="ECO:0000256" key="2">
    <source>
        <dbReference type="ARBA" id="ARBA00009141"/>
    </source>
</evidence>
<evidence type="ECO:0000256" key="9">
    <source>
        <dbReference type="ARBA" id="ARBA00023277"/>
    </source>
</evidence>
<name>A0ABQ9F5T1_TEGGR</name>
<evidence type="ECO:0000256" key="4">
    <source>
        <dbReference type="ARBA" id="ARBA00022729"/>
    </source>
</evidence>
<evidence type="ECO:0000256" key="1">
    <source>
        <dbReference type="ARBA" id="ARBA00004115"/>
    </source>
</evidence>
<evidence type="ECO:0000256" key="11">
    <source>
        <dbReference type="SAM" id="Phobius"/>
    </source>
</evidence>
<evidence type="ECO:0000256" key="8">
    <source>
        <dbReference type="ARBA" id="ARBA00023180"/>
    </source>
</evidence>
<keyword evidence="3 11" id="KW-0812">Transmembrane</keyword>
<comment type="caution">
    <text evidence="13">The sequence shown here is derived from an EMBL/GenBank/DDBJ whole genome shotgun (WGS) entry which is preliminary data.</text>
</comment>
<evidence type="ECO:0000256" key="10">
    <source>
        <dbReference type="SAM" id="MobiDB-lite"/>
    </source>
</evidence>
<feature type="domain" description="Malectin" evidence="12">
    <location>
        <begin position="42"/>
        <end position="131"/>
    </location>
</feature>
<dbReference type="PANTHER" id="PTHR13460">
    <property type="match status" value="1"/>
</dbReference>
<keyword evidence="5" id="KW-0256">Endoplasmic reticulum</keyword>
<reference evidence="13 14" key="1">
    <citation type="submission" date="2022-12" db="EMBL/GenBank/DDBJ databases">
        <title>Chromosome-level genome of Tegillarca granosa.</title>
        <authorList>
            <person name="Kim J."/>
        </authorList>
    </citation>
    <scope>NUCLEOTIDE SEQUENCE [LARGE SCALE GENOMIC DNA]</scope>
    <source>
        <strain evidence="13">Teg-2019</strain>
        <tissue evidence="13">Adductor muscle</tissue>
    </source>
</reference>
<evidence type="ECO:0000259" key="12">
    <source>
        <dbReference type="Pfam" id="PF11721"/>
    </source>
</evidence>
<dbReference type="Pfam" id="PF11721">
    <property type="entry name" value="Malectin"/>
    <property type="match status" value="1"/>
</dbReference>
<protein>
    <recommendedName>
        <fullName evidence="12">Malectin domain-containing protein</fullName>
    </recommendedName>
</protein>
<keyword evidence="6 11" id="KW-1133">Transmembrane helix</keyword>
<evidence type="ECO:0000256" key="5">
    <source>
        <dbReference type="ARBA" id="ARBA00022824"/>
    </source>
</evidence>
<dbReference type="Gene3D" id="2.60.120.430">
    <property type="entry name" value="Galactose-binding lectin"/>
    <property type="match status" value="1"/>
</dbReference>
<proteinExistence type="inferred from homology"/>